<sequence length="388" mass="41060">MRMLRWAKPKSAVLALILAAIAIVWFVLGSYQQRFQDWATVTLIADRAGLVMDRGARVTMTGVEVGEVTAIDYHADRARLTLRLHRAALNSIPADVTAAITSNTVFGAKFVSLTAPADPAPARLTAGATIDITRVTVELNTVFEELTTLLRAVDPAQLDATLGALSTALRDRGDRLGTALDRASGVLAELNAANPGIGELLRAAAPTSRLYGDVTPDLMRTLTALTTTSYSVVEQQRQLTQTLSSATTLANSGSNLLQHNGSALANVLRLTAPTSALLGLYAPEIPCLFQGITAENKTNPAAYTGQPGIKMFAGLVPGVSPYQYPKDLPKVNATGGPHCLGLPYTDPVVNVPYVVTDTGVNPFDPSRQGVGLRVTDPLSYLFGLGGKR</sequence>
<dbReference type="PANTHER" id="PTHR33371:SF19">
    <property type="entry name" value="MCE-FAMILY PROTEIN MCE4A"/>
    <property type="match status" value="1"/>
</dbReference>
<evidence type="ECO:0000259" key="2">
    <source>
        <dbReference type="Pfam" id="PF11887"/>
    </source>
</evidence>
<evidence type="ECO:0000313" key="4">
    <source>
        <dbReference type="Proteomes" id="UP000438448"/>
    </source>
</evidence>
<dbReference type="OrthoDB" id="3460188at2"/>
<dbReference type="InterPro" id="IPR024516">
    <property type="entry name" value="Mce_C"/>
</dbReference>
<dbReference type="Pfam" id="PF11887">
    <property type="entry name" value="Mce4_CUP1"/>
    <property type="match status" value="1"/>
</dbReference>
<dbReference type="Pfam" id="PF02470">
    <property type="entry name" value="MlaD"/>
    <property type="match status" value="1"/>
</dbReference>
<comment type="caution">
    <text evidence="3">The sequence shown here is derived from an EMBL/GenBank/DDBJ whole genome shotgun (WGS) entry which is preliminary data.</text>
</comment>
<dbReference type="InterPro" id="IPR003399">
    <property type="entry name" value="Mce/MlaD"/>
</dbReference>
<dbReference type="PANTHER" id="PTHR33371">
    <property type="entry name" value="INTERMEMBRANE PHOSPHOLIPID TRANSPORT SYSTEM BINDING PROTEIN MLAD-RELATED"/>
    <property type="match status" value="1"/>
</dbReference>
<dbReference type="GO" id="GO:0005576">
    <property type="term" value="C:extracellular region"/>
    <property type="evidence" value="ECO:0007669"/>
    <property type="project" value="TreeGrafter"/>
</dbReference>
<gene>
    <name evidence="3" type="ORF">NRB20_73560</name>
</gene>
<keyword evidence="4" id="KW-1185">Reference proteome</keyword>
<name>A0A7K0DFB6_9NOCA</name>
<evidence type="ECO:0008006" key="5">
    <source>
        <dbReference type="Google" id="ProtNLM"/>
    </source>
</evidence>
<evidence type="ECO:0000313" key="3">
    <source>
        <dbReference type="EMBL" id="MQY24221.1"/>
    </source>
</evidence>
<reference evidence="3 4" key="1">
    <citation type="submission" date="2019-10" db="EMBL/GenBank/DDBJ databases">
        <title>Nocardia macrotermitis sp. nov. and Nocardia aurantia sp. nov., isolated from the gut of fungus growing-termite Macrotermes natalensis.</title>
        <authorList>
            <person name="Benndorf R."/>
            <person name="Schwitalla J."/>
            <person name="Martin K."/>
            <person name="De Beer W."/>
            <person name="Kaster A.-K."/>
            <person name="Vollmers J."/>
            <person name="Poulsen M."/>
            <person name="Beemelmanns C."/>
        </authorList>
    </citation>
    <scope>NUCLEOTIDE SEQUENCE [LARGE SCALE GENOMIC DNA]</scope>
    <source>
        <strain evidence="3 4">RB20</strain>
    </source>
</reference>
<feature type="domain" description="Mammalian cell entry C-terminal" evidence="2">
    <location>
        <begin position="121"/>
        <end position="337"/>
    </location>
</feature>
<protein>
    <recommendedName>
        <fullName evidence="5">Mce family protein</fullName>
    </recommendedName>
</protein>
<feature type="domain" description="Mce/MlaD" evidence="1">
    <location>
        <begin position="40"/>
        <end position="115"/>
    </location>
</feature>
<proteinExistence type="predicted"/>
<dbReference type="Proteomes" id="UP000438448">
    <property type="component" value="Unassembled WGS sequence"/>
</dbReference>
<dbReference type="InterPro" id="IPR005693">
    <property type="entry name" value="Mce"/>
</dbReference>
<dbReference type="EMBL" id="WEGK01000029">
    <property type="protein sequence ID" value="MQY24221.1"/>
    <property type="molecule type" value="Genomic_DNA"/>
</dbReference>
<dbReference type="RefSeq" id="WP_153415957.1">
    <property type="nucleotide sequence ID" value="NZ_WEGK01000029.1"/>
</dbReference>
<dbReference type="NCBIfam" id="TIGR00996">
    <property type="entry name" value="Mtu_fam_mce"/>
    <property type="match status" value="1"/>
</dbReference>
<evidence type="ECO:0000259" key="1">
    <source>
        <dbReference type="Pfam" id="PF02470"/>
    </source>
</evidence>
<organism evidence="3 4">
    <name type="scientific">Nocardia macrotermitis</name>
    <dbReference type="NCBI Taxonomy" id="2585198"/>
    <lineage>
        <taxon>Bacteria</taxon>
        <taxon>Bacillati</taxon>
        <taxon>Actinomycetota</taxon>
        <taxon>Actinomycetes</taxon>
        <taxon>Mycobacteriales</taxon>
        <taxon>Nocardiaceae</taxon>
        <taxon>Nocardia</taxon>
    </lineage>
</organism>
<dbReference type="GO" id="GO:0051701">
    <property type="term" value="P:biological process involved in interaction with host"/>
    <property type="evidence" value="ECO:0007669"/>
    <property type="project" value="TreeGrafter"/>
</dbReference>
<accession>A0A7K0DFB6</accession>
<dbReference type="AlphaFoldDB" id="A0A7K0DFB6"/>
<dbReference type="InterPro" id="IPR052336">
    <property type="entry name" value="MlaD_Phospholipid_Transporter"/>
</dbReference>